<reference evidence="4 5" key="1">
    <citation type="submission" date="2020-08" db="EMBL/GenBank/DDBJ databases">
        <title>Genomic Encyclopedia of Type Strains, Phase IV (KMG-IV): sequencing the most valuable type-strain genomes for metagenomic binning, comparative biology and taxonomic classification.</title>
        <authorList>
            <person name="Goeker M."/>
        </authorList>
    </citation>
    <scope>NUCLEOTIDE SEQUENCE [LARGE SCALE GENOMIC DNA]</scope>
    <source>
        <strain evidence="4 5">DSM 100039</strain>
    </source>
</reference>
<dbReference type="RefSeq" id="WP_184875316.1">
    <property type="nucleotide sequence ID" value="NZ_JACHEF010000005.1"/>
</dbReference>
<comment type="similarity">
    <text evidence="1">Belongs to the short-chain dehydrogenases/reductases (SDR) family.</text>
</comment>
<dbReference type="InterPro" id="IPR057326">
    <property type="entry name" value="KR_dom"/>
</dbReference>
<gene>
    <name evidence="4" type="ORF">HNQ71_005089</name>
</gene>
<evidence type="ECO:0000259" key="3">
    <source>
        <dbReference type="SMART" id="SM00822"/>
    </source>
</evidence>
<dbReference type="InterPro" id="IPR020904">
    <property type="entry name" value="Sc_DH/Rdtase_CS"/>
</dbReference>
<dbReference type="CDD" id="cd05362">
    <property type="entry name" value="THN_reductase-like_SDR_c"/>
    <property type="match status" value="1"/>
</dbReference>
<feature type="domain" description="Ketoreductase" evidence="3">
    <location>
        <begin position="7"/>
        <end position="190"/>
    </location>
</feature>
<organism evidence="4 5">
    <name type="scientific">Mesorhizobium sangaii</name>
    <dbReference type="NCBI Taxonomy" id="505389"/>
    <lineage>
        <taxon>Bacteria</taxon>
        <taxon>Pseudomonadati</taxon>
        <taxon>Pseudomonadota</taxon>
        <taxon>Alphaproteobacteria</taxon>
        <taxon>Hyphomicrobiales</taxon>
        <taxon>Phyllobacteriaceae</taxon>
        <taxon>Mesorhizobium</taxon>
    </lineage>
</organism>
<dbReference type="PRINTS" id="PR00081">
    <property type="entry name" value="GDHRDH"/>
</dbReference>
<proteinExistence type="inferred from homology"/>
<name>A0A841PQI6_9HYPH</name>
<evidence type="ECO:0000256" key="2">
    <source>
        <dbReference type="ARBA" id="ARBA00023002"/>
    </source>
</evidence>
<dbReference type="EMBL" id="JACHEF010000005">
    <property type="protein sequence ID" value="MBB6412399.1"/>
    <property type="molecule type" value="Genomic_DNA"/>
</dbReference>
<accession>A0A841PQI6</accession>
<sequence>MTDTQTRTAIVTGASKGIGAAIARRLARDGVAVVVNYARGRAEAEDLVRAIETGGGKAIAVQADIADPAGLAMLFDAGEKAFGGVDILVNNAGIMKLSPIAQTDDASFDMQLAINLGGVFRGMREGARRLRDGGRIINFSSSVVGLYQPGYGVYAATKAGVEAMTHILAKELGARRVTVNAVAPGPIETALFTDGKSQAQIEAIGKMIPLGRLGQPDDIAGLVSFLAGPDSGWVNGQIIRANGGVV</sequence>
<dbReference type="EC" id="1.1.1.100" evidence="4"/>
<comment type="caution">
    <text evidence="4">The sequence shown here is derived from an EMBL/GenBank/DDBJ whole genome shotgun (WGS) entry which is preliminary data.</text>
</comment>
<keyword evidence="2 4" id="KW-0560">Oxidoreductase</keyword>
<dbReference type="InterPro" id="IPR036291">
    <property type="entry name" value="NAD(P)-bd_dom_sf"/>
</dbReference>
<evidence type="ECO:0000256" key="1">
    <source>
        <dbReference type="ARBA" id="ARBA00006484"/>
    </source>
</evidence>
<dbReference type="FunFam" id="3.40.50.720:FF:000084">
    <property type="entry name" value="Short-chain dehydrogenase reductase"/>
    <property type="match status" value="1"/>
</dbReference>
<dbReference type="GO" id="GO:0004316">
    <property type="term" value="F:3-oxoacyl-[acyl-carrier-protein] reductase (NADPH) activity"/>
    <property type="evidence" value="ECO:0007669"/>
    <property type="project" value="UniProtKB-EC"/>
</dbReference>
<dbReference type="PANTHER" id="PTHR48107">
    <property type="entry name" value="NADPH-DEPENDENT ALDEHYDE REDUCTASE-LIKE PROTEIN, CHLOROPLASTIC-RELATED"/>
    <property type="match status" value="1"/>
</dbReference>
<protein>
    <submittedName>
        <fullName evidence="4">3-oxoacyl-[acyl-carrier protein] reductase</fullName>
        <ecNumber evidence="4">1.1.1.100</ecNumber>
    </submittedName>
</protein>
<dbReference type="InterPro" id="IPR002347">
    <property type="entry name" value="SDR_fam"/>
</dbReference>
<evidence type="ECO:0000313" key="4">
    <source>
        <dbReference type="EMBL" id="MBB6412399.1"/>
    </source>
</evidence>
<dbReference type="Proteomes" id="UP000556329">
    <property type="component" value="Unassembled WGS sequence"/>
</dbReference>
<dbReference type="PROSITE" id="PS00061">
    <property type="entry name" value="ADH_SHORT"/>
    <property type="match status" value="1"/>
</dbReference>
<dbReference type="Gene3D" id="3.40.50.720">
    <property type="entry name" value="NAD(P)-binding Rossmann-like Domain"/>
    <property type="match status" value="1"/>
</dbReference>
<dbReference type="SUPFAM" id="SSF51735">
    <property type="entry name" value="NAD(P)-binding Rossmann-fold domains"/>
    <property type="match status" value="1"/>
</dbReference>
<dbReference type="AlphaFoldDB" id="A0A841PQI6"/>
<dbReference type="PRINTS" id="PR00080">
    <property type="entry name" value="SDRFAMILY"/>
</dbReference>
<dbReference type="PANTHER" id="PTHR48107:SF7">
    <property type="entry name" value="RE15974P"/>
    <property type="match status" value="1"/>
</dbReference>
<dbReference type="SMART" id="SM00822">
    <property type="entry name" value="PKS_KR"/>
    <property type="match status" value="1"/>
</dbReference>
<evidence type="ECO:0000313" key="5">
    <source>
        <dbReference type="Proteomes" id="UP000556329"/>
    </source>
</evidence>
<dbReference type="Pfam" id="PF13561">
    <property type="entry name" value="adh_short_C2"/>
    <property type="match status" value="1"/>
</dbReference>
<keyword evidence="5" id="KW-1185">Reference proteome</keyword>